<sequence>MRFNGIARELRAWPWEFNARNVETGKNAERDIKVTVNIDWDSYPPETPFRFWRLRAEDGSVFQYACPWWDEETMDKIEEPARSQWESARAQALWVGFEALFRGELPEYPKAVEIVAEFHGTRDNLPPWWGVLT</sequence>
<organism evidence="1 2">
    <name type="scientific">Mycobacterium phage MrMiyagi</name>
    <dbReference type="NCBI Taxonomy" id="2762395"/>
    <lineage>
        <taxon>Viruses</taxon>
        <taxon>Duplodnaviria</taxon>
        <taxon>Heunggongvirae</taxon>
        <taxon>Uroviricota</taxon>
        <taxon>Caudoviricetes</taxon>
        <taxon>Fowlmouthvirus</taxon>
        <taxon>Fowlmouthvirus fowlmouth</taxon>
    </lineage>
</organism>
<dbReference type="EMBL" id="MT776806">
    <property type="protein sequence ID" value="QNJ59319.1"/>
    <property type="molecule type" value="Genomic_DNA"/>
</dbReference>
<evidence type="ECO:0000313" key="1">
    <source>
        <dbReference type="EMBL" id="QNJ59319.1"/>
    </source>
</evidence>
<reference evidence="1 2" key="1">
    <citation type="submission" date="2020-07" db="EMBL/GenBank/DDBJ databases">
        <authorList>
            <person name="Baliraine F.N."/>
            <person name="Frederick G.D."/>
            <person name="Mills R.B."/>
            <person name="Woodruff J.W."/>
            <person name="Richardson W.J."/>
            <person name="Garlena R.A."/>
            <person name="Russell D.A."/>
            <person name="Pope W.H."/>
            <person name="Jacobs-Sera D."/>
            <person name="Hatfull G.F."/>
        </authorList>
    </citation>
    <scope>NUCLEOTIDE SEQUENCE [LARGE SCALE GENOMIC DNA]</scope>
</reference>
<protein>
    <submittedName>
        <fullName evidence="1">Uncharacterized protein</fullName>
    </submittedName>
</protein>
<gene>
    <name evidence="1" type="primary">106</name>
    <name evidence="1" type="ORF">SEA_MRMIYAGI_106</name>
</gene>
<name>A0A7G8LPZ7_9CAUD</name>
<evidence type="ECO:0000313" key="2">
    <source>
        <dbReference type="Proteomes" id="UP000515854"/>
    </source>
</evidence>
<dbReference type="Proteomes" id="UP000515854">
    <property type="component" value="Genome"/>
</dbReference>
<proteinExistence type="predicted"/>
<accession>A0A7G8LPZ7</accession>